<accession>A0A9P6MJA6</accession>
<keyword evidence="2" id="KW-1185">Reference proteome</keyword>
<reference evidence="1" key="1">
    <citation type="journal article" date="2020" name="Fungal Divers.">
        <title>Resolving the Mortierellaceae phylogeny through synthesis of multi-gene phylogenetics and phylogenomics.</title>
        <authorList>
            <person name="Vandepol N."/>
            <person name="Liber J."/>
            <person name="Desiro A."/>
            <person name="Na H."/>
            <person name="Kennedy M."/>
            <person name="Barry K."/>
            <person name="Grigoriev I.V."/>
            <person name="Miller A.N."/>
            <person name="O'Donnell K."/>
            <person name="Stajich J.E."/>
            <person name="Bonito G."/>
        </authorList>
    </citation>
    <scope>NUCLEOTIDE SEQUENCE</scope>
    <source>
        <strain evidence="1">MES-2147</strain>
    </source>
</reference>
<dbReference type="Proteomes" id="UP000749646">
    <property type="component" value="Unassembled WGS sequence"/>
</dbReference>
<dbReference type="EMBL" id="JAAAHW010000237">
    <property type="protein sequence ID" value="KAG0004788.1"/>
    <property type="molecule type" value="Genomic_DNA"/>
</dbReference>
<organism evidence="1 2">
    <name type="scientific">Modicella reniformis</name>
    <dbReference type="NCBI Taxonomy" id="1440133"/>
    <lineage>
        <taxon>Eukaryota</taxon>
        <taxon>Fungi</taxon>
        <taxon>Fungi incertae sedis</taxon>
        <taxon>Mucoromycota</taxon>
        <taxon>Mortierellomycotina</taxon>
        <taxon>Mortierellomycetes</taxon>
        <taxon>Mortierellales</taxon>
        <taxon>Mortierellaceae</taxon>
        <taxon>Modicella</taxon>
    </lineage>
</organism>
<proteinExistence type="predicted"/>
<name>A0A9P6MJA6_9FUNG</name>
<dbReference type="AlphaFoldDB" id="A0A9P6MJA6"/>
<dbReference type="OrthoDB" id="2432285at2759"/>
<evidence type="ECO:0000313" key="1">
    <source>
        <dbReference type="EMBL" id="KAG0004788.1"/>
    </source>
</evidence>
<protein>
    <submittedName>
        <fullName evidence="1">Uncharacterized protein</fullName>
    </submittedName>
</protein>
<sequence>CKYCQGYRIYMDRDAMGRENMAWILDNHIRHQARPTKYMPATPAPTPAPALLSALAPSRARLHPRKSAHWMKMKTVARQDTPGLRSSNMATFIGERISHIFC</sequence>
<evidence type="ECO:0000313" key="2">
    <source>
        <dbReference type="Proteomes" id="UP000749646"/>
    </source>
</evidence>
<comment type="caution">
    <text evidence="1">The sequence shown here is derived from an EMBL/GenBank/DDBJ whole genome shotgun (WGS) entry which is preliminary data.</text>
</comment>
<feature type="non-terminal residue" evidence="1">
    <location>
        <position position="1"/>
    </location>
</feature>
<gene>
    <name evidence="1" type="ORF">BGZ65_012698</name>
</gene>